<keyword evidence="3" id="KW-0479">Metal-binding</keyword>
<sequence>MTNQGKLIHFEVEPVKHGDETDRNADIRFEDIPVECVCPFCREEVVTQVELESSWFTYFASFTLFLLFGWISCPILPLIWSLIQDSVHTCPRCLNKISRNRRFKCPSIKSEIMTLRCGSCAVVLTRKYVLTIVSIFFTIILFTTLRTILRTYGLPDVEHGPPIENTWMMFIESCGVKSYLGNPIRAVKEFEDNYQYKTISWTGRVIKVQEGFWRKHFIYIGMNPPQVVTNTGTPVPDLGLTFNEELFPQISKIKAGDLIDFNATLVEFGKRGHPHFGQMWNFTKAEDELNIIDFLLPKQKSLLLMIPLIEMMNQLSDQLSRPTSIQDGIQRLPDPLNDYGDGMNSDDRLLQVNVNIEREPGDLLEKKVLKSENERDLGNN</sequence>
<dbReference type="AlphaFoldDB" id="A0AAV9XZ39"/>
<keyword evidence="5 6" id="KW-0472">Membrane</keyword>
<keyword evidence="4" id="KW-0862">Zinc</keyword>
<proteinExistence type="inferred from homology"/>
<feature type="domain" description="LITAF" evidence="7">
    <location>
        <begin position="18"/>
        <end position="102"/>
    </location>
</feature>
<evidence type="ECO:0000256" key="1">
    <source>
        <dbReference type="ARBA" id="ARBA00004170"/>
    </source>
</evidence>
<keyword evidence="9" id="KW-1185">Reference proteome</keyword>
<dbReference type="PANTHER" id="PTHR23292">
    <property type="entry name" value="LIPOPOLYSACCHARIDE-INDUCED TUMOR NECROSIS FACTOR-ALPHA FACTOR"/>
    <property type="match status" value="1"/>
</dbReference>
<keyword evidence="6" id="KW-0812">Transmembrane</keyword>
<evidence type="ECO:0000259" key="7">
    <source>
        <dbReference type="PROSITE" id="PS51837"/>
    </source>
</evidence>
<name>A0AAV9XZ39_9CRYT</name>
<evidence type="ECO:0000313" key="9">
    <source>
        <dbReference type="Proteomes" id="UP001311799"/>
    </source>
</evidence>
<gene>
    <name evidence="8" type="ORF">RS030_192995</name>
</gene>
<dbReference type="SMART" id="SM00714">
    <property type="entry name" value="LITAF"/>
    <property type="match status" value="1"/>
</dbReference>
<dbReference type="InterPro" id="IPR037519">
    <property type="entry name" value="LITAF_fam"/>
</dbReference>
<evidence type="ECO:0000256" key="3">
    <source>
        <dbReference type="ARBA" id="ARBA00022723"/>
    </source>
</evidence>
<feature type="transmembrane region" description="Helical" evidence="6">
    <location>
        <begin position="55"/>
        <end position="83"/>
    </location>
</feature>
<dbReference type="Proteomes" id="UP001311799">
    <property type="component" value="Unassembled WGS sequence"/>
</dbReference>
<evidence type="ECO:0000256" key="4">
    <source>
        <dbReference type="ARBA" id="ARBA00022833"/>
    </source>
</evidence>
<dbReference type="PANTHER" id="PTHR23292:SF6">
    <property type="entry name" value="FI16602P1-RELATED"/>
    <property type="match status" value="1"/>
</dbReference>
<organism evidence="8 9">
    <name type="scientific">Cryptosporidium xiaoi</name>
    <dbReference type="NCBI Taxonomy" id="659607"/>
    <lineage>
        <taxon>Eukaryota</taxon>
        <taxon>Sar</taxon>
        <taxon>Alveolata</taxon>
        <taxon>Apicomplexa</taxon>
        <taxon>Conoidasida</taxon>
        <taxon>Coccidia</taxon>
        <taxon>Eucoccidiorida</taxon>
        <taxon>Eimeriorina</taxon>
        <taxon>Cryptosporidiidae</taxon>
        <taxon>Cryptosporidium</taxon>
    </lineage>
</organism>
<protein>
    <recommendedName>
        <fullName evidence="7">LITAF domain-containing protein</fullName>
    </recommendedName>
</protein>
<dbReference type="PROSITE" id="PS51837">
    <property type="entry name" value="LITAF"/>
    <property type="match status" value="1"/>
</dbReference>
<dbReference type="GO" id="GO:0008270">
    <property type="term" value="F:zinc ion binding"/>
    <property type="evidence" value="ECO:0007669"/>
    <property type="project" value="TreeGrafter"/>
</dbReference>
<comment type="similarity">
    <text evidence="2">Belongs to the CDIP1/LITAF family.</text>
</comment>
<comment type="caution">
    <text evidence="8">The sequence shown here is derived from an EMBL/GenBank/DDBJ whole genome shotgun (WGS) entry which is preliminary data.</text>
</comment>
<dbReference type="EMBL" id="JAWDEY010000010">
    <property type="protein sequence ID" value="KAK6589941.1"/>
    <property type="molecule type" value="Genomic_DNA"/>
</dbReference>
<dbReference type="InterPro" id="IPR006629">
    <property type="entry name" value="LITAF"/>
</dbReference>
<dbReference type="GO" id="GO:0016020">
    <property type="term" value="C:membrane"/>
    <property type="evidence" value="ECO:0007669"/>
    <property type="project" value="UniProtKB-SubCell"/>
</dbReference>
<accession>A0AAV9XZ39</accession>
<evidence type="ECO:0000256" key="5">
    <source>
        <dbReference type="ARBA" id="ARBA00023136"/>
    </source>
</evidence>
<evidence type="ECO:0000313" key="8">
    <source>
        <dbReference type="EMBL" id="KAK6589941.1"/>
    </source>
</evidence>
<feature type="transmembrane region" description="Helical" evidence="6">
    <location>
        <begin position="128"/>
        <end position="149"/>
    </location>
</feature>
<reference evidence="8 9" key="1">
    <citation type="submission" date="2023-10" db="EMBL/GenBank/DDBJ databases">
        <title>Comparative genomics analysis reveals potential genetic determinants of host preference in Cryptosporidium xiaoi.</title>
        <authorList>
            <person name="Xiao L."/>
            <person name="Li J."/>
        </authorList>
    </citation>
    <scope>NUCLEOTIDE SEQUENCE [LARGE SCALE GENOMIC DNA]</scope>
    <source>
        <strain evidence="8 9">52996</strain>
    </source>
</reference>
<comment type="subcellular location">
    <subcellularLocation>
        <location evidence="1">Membrane</location>
        <topology evidence="1">Peripheral membrane protein</topology>
    </subcellularLocation>
</comment>
<dbReference type="Pfam" id="PF10601">
    <property type="entry name" value="zf-LITAF-like"/>
    <property type="match status" value="1"/>
</dbReference>
<keyword evidence="6" id="KW-1133">Transmembrane helix</keyword>
<evidence type="ECO:0000256" key="6">
    <source>
        <dbReference type="SAM" id="Phobius"/>
    </source>
</evidence>
<evidence type="ECO:0000256" key="2">
    <source>
        <dbReference type="ARBA" id="ARBA00005975"/>
    </source>
</evidence>